<reference evidence="2" key="1">
    <citation type="submission" date="2022-11" db="UniProtKB">
        <authorList>
            <consortium name="WormBaseParasite"/>
        </authorList>
    </citation>
    <scope>IDENTIFICATION</scope>
</reference>
<sequence>MAFSLRSIRRFLRIGYVSPRSCFTNFLYIAVIFITFSFVATQLKAQKSEEITPPHPGKPKFDLHNELQVNRQRLADYHAQERERHNDLPLRGDNVLQLQQHQQRRPQQHRNIIPAGSGGKKEINGQPYPKLVNGDKFVPIRKLVHLDLKGGAYKVSFFSELFSFFNKIGLTGVLLEWEDMFPYTGKLSEAINGDAYSISDVETILQSAKDNQLDIVPLVQTFGHLEWMLKLEQFKHLREDKRYPQVICFAKDDAFDIIKQMIDQVAAVHKKYDMTYFHMGADEAFQVGFCNETIQQMTKEGSKDRVMLWHISRVAKYIKSTHSVTVLAWHDMFGHVAENDLRSYEMTDALEPVLWSYAEDLEQYLPFSSWLALKPFKNVWGSSAFKGADGPMRYNSNPMHYIRNHESWVVQMARAYREFDYFQGLIITGWSRYDHMAVLAELLPVNLPTLVMSIETIDSGRPLHGNYQKSNQLLQCTAKYDQGFIYGCQFPGRKIYELINEMHSQKESMHKYIESDFEFNGWLSKVAEKYHFSSPMYVEKISQFIDYNLNPLERIEKDLRLEMSKIYFNETVDEFLLTYLSDELEFLRKRKTAMSSILSALSYQKRPYIKYHSKNDL</sequence>
<organism evidence="1 2">
    <name type="scientific">Panagrolaimus sp. PS1159</name>
    <dbReference type="NCBI Taxonomy" id="55785"/>
    <lineage>
        <taxon>Eukaryota</taxon>
        <taxon>Metazoa</taxon>
        <taxon>Ecdysozoa</taxon>
        <taxon>Nematoda</taxon>
        <taxon>Chromadorea</taxon>
        <taxon>Rhabditida</taxon>
        <taxon>Tylenchina</taxon>
        <taxon>Panagrolaimomorpha</taxon>
        <taxon>Panagrolaimoidea</taxon>
        <taxon>Panagrolaimidae</taxon>
        <taxon>Panagrolaimus</taxon>
    </lineage>
</organism>
<evidence type="ECO:0000313" key="1">
    <source>
        <dbReference type="Proteomes" id="UP000887580"/>
    </source>
</evidence>
<name>A0AC35GW65_9BILA</name>
<proteinExistence type="predicted"/>
<dbReference type="Proteomes" id="UP000887580">
    <property type="component" value="Unplaced"/>
</dbReference>
<evidence type="ECO:0000313" key="2">
    <source>
        <dbReference type="WBParaSite" id="PS1159_v2.g9142.t1"/>
    </source>
</evidence>
<protein>
    <submittedName>
        <fullName evidence="2">Beta-N-acetylhexosaminidase</fullName>
    </submittedName>
</protein>
<dbReference type="WBParaSite" id="PS1159_v2.g9142.t1">
    <property type="protein sequence ID" value="PS1159_v2.g9142.t1"/>
    <property type="gene ID" value="PS1159_v2.g9142"/>
</dbReference>
<accession>A0AC35GW65</accession>